<dbReference type="SUPFAM" id="SSF52833">
    <property type="entry name" value="Thioredoxin-like"/>
    <property type="match status" value="1"/>
</dbReference>
<dbReference type="CDD" id="cd03062">
    <property type="entry name" value="TRX_Fd_Sucrase"/>
    <property type="match status" value="1"/>
</dbReference>
<dbReference type="RefSeq" id="WP_165238078.1">
    <property type="nucleotide sequence ID" value="NZ_CP049257.1"/>
</dbReference>
<dbReference type="Gene3D" id="3.40.30.10">
    <property type="entry name" value="Glutaredoxin"/>
    <property type="match status" value="1"/>
</dbReference>
<dbReference type="Pfam" id="PF06999">
    <property type="entry name" value="Suc_Fer-like"/>
    <property type="match status" value="1"/>
</dbReference>
<accession>A0A6G6WK75</accession>
<keyword evidence="2" id="KW-1185">Reference proteome</keyword>
<dbReference type="Proteomes" id="UP000502996">
    <property type="component" value="Chromosome"/>
</dbReference>
<evidence type="ECO:0000313" key="2">
    <source>
        <dbReference type="Proteomes" id="UP000502996"/>
    </source>
</evidence>
<dbReference type="InterPro" id="IPR036249">
    <property type="entry name" value="Thioredoxin-like_sf"/>
</dbReference>
<proteinExistence type="predicted"/>
<protein>
    <submittedName>
        <fullName evidence="1">Sucrase ferredoxin</fullName>
    </submittedName>
</protein>
<sequence length="297" mass="32619">MTFRCAAASEERTESMAGTASQVRAFLLVEHPGPWGVDALTDARMPDGIGPELRARTKALRIKAALIRRPGGASRRTEGVRVFAAYADPTAPRLETTVLDDLAQVHDLDLDALAAGRELGLERHDEPVIAVCTHGRHDTCCAERGRPVAAGLAEAFPDETWESSHVGGDRFAANVVVLPHGLYYGRLQPDTARGMARLLRAGEVDLDHLRGRSAYATAVQAAEIALRRWTDERRLDGVRFVSRDVDEARTDAVFAIEDRQYAVTVVSTRSEALQQLTCRALRENPVMHHEVTEIRAL</sequence>
<reference evidence="1 2" key="1">
    <citation type="submission" date="2020-02" db="EMBL/GenBank/DDBJ databases">
        <title>Full genome sequence of Nocardioides sp. R-3366.</title>
        <authorList>
            <person name="Im W.-T."/>
        </authorList>
    </citation>
    <scope>NUCLEOTIDE SEQUENCE [LARGE SCALE GENOMIC DNA]</scope>
    <source>
        <strain evidence="1 2">R-3366</strain>
    </source>
</reference>
<dbReference type="AlphaFoldDB" id="A0A6G6WK75"/>
<name>A0A6G6WK75_9ACTN</name>
<organism evidence="1 2">
    <name type="scientific">Nocardioides anomalus</name>
    <dbReference type="NCBI Taxonomy" id="2712223"/>
    <lineage>
        <taxon>Bacteria</taxon>
        <taxon>Bacillati</taxon>
        <taxon>Actinomycetota</taxon>
        <taxon>Actinomycetes</taxon>
        <taxon>Propionibacteriales</taxon>
        <taxon>Nocardioidaceae</taxon>
        <taxon>Nocardioides</taxon>
    </lineage>
</organism>
<dbReference type="InterPro" id="IPR009737">
    <property type="entry name" value="Aim32/Apd1-like"/>
</dbReference>
<dbReference type="KEGG" id="nano:G5V58_24405"/>
<gene>
    <name evidence="1" type="ORF">G5V58_24405</name>
</gene>
<dbReference type="EMBL" id="CP049257">
    <property type="protein sequence ID" value="QIG45470.1"/>
    <property type="molecule type" value="Genomic_DNA"/>
</dbReference>
<evidence type="ECO:0000313" key="1">
    <source>
        <dbReference type="EMBL" id="QIG45470.1"/>
    </source>
</evidence>